<keyword evidence="5" id="KW-1185">Reference proteome</keyword>
<reference evidence="4 5" key="1">
    <citation type="journal article" date="2013" name="Nature">
        <title>Insights into bilaterian evolution from three spiralian genomes.</title>
        <authorList>
            <person name="Simakov O."/>
            <person name="Marletaz F."/>
            <person name="Cho S.J."/>
            <person name="Edsinger-Gonzales E."/>
            <person name="Havlak P."/>
            <person name="Hellsten U."/>
            <person name="Kuo D.H."/>
            <person name="Larsson T."/>
            <person name="Lv J."/>
            <person name="Arendt D."/>
            <person name="Savage R."/>
            <person name="Osoegawa K."/>
            <person name="de Jong P."/>
            <person name="Grimwood J."/>
            <person name="Chapman J.A."/>
            <person name="Shapiro H."/>
            <person name="Aerts A."/>
            <person name="Otillar R.P."/>
            <person name="Terry A.Y."/>
            <person name="Boore J.L."/>
            <person name="Grigoriev I.V."/>
            <person name="Lindberg D.R."/>
            <person name="Seaver E.C."/>
            <person name="Weisblat D.A."/>
            <person name="Putnam N.H."/>
            <person name="Rokhsar D.S."/>
        </authorList>
    </citation>
    <scope>NUCLEOTIDE SEQUENCE [LARGE SCALE GENOMIC DNA]</scope>
</reference>
<evidence type="ECO:0000256" key="3">
    <source>
        <dbReference type="SAM" id="Phobius"/>
    </source>
</evidence>
<keyword evidence="3" id="KW-1133">Transmembrane helix</keyword>
<gene>
    <name evidence="4" type="ORF">LOTGIDRAFT_208859</name>
</gene>
<dbReference type="GeneID" id="20246092"/>
<feature type="transmembrane region" description="Helical" evidence="3">
    <location>
        <begin position="32"/>
        <end position="56"/>
    </location>
</feature>
<dbReference type="InterPro" id="IPR002347">
    <property type="entry name" value="SDR_fam"/>
</dbReference>
<feature type="region of interest" description="Disordered" evidence="2">
    <location>
        <begin position="354"/>
        <end position="402"/>
    </location>
</feature>
<accession>V4C7P4</accession>
<evidence type="ECO:0000313" key="4">
    <source>
        <dbReference type="EMBL" id="ESO97724.1"/>
    </source>
</evidence>
<dbReference type="AlphaFoldDB" id="V4C7P4"/>
<dbReference type="KEGG" id="lgi:LOTGIDRAFT_208859"/>
<dbReference type="SUPFAM" id="SSF51735">
    <property type="entry name" value="NAD(P)-binding Rossmann-fold domains"/>
    <property type="match status" value="1"/>
</dbReference>
<feature type="compositionally biased region" description="Basic and acidic residues" evidence="2">
    <location>
        <begin position="374"/>
        <end position="384"/>
    </location>
</feature>
<name>V4C7P4_LOTGI</name>
<organism evidence="4 5">
    <name type="scientific">Lottia gigantea</name>
    <name type="common">Giant owl limpet</name>
    <dbReference type="NCBI Taxonomy" id="225164"/>
    <lineage>
        <taxon>Eukaryota</taxon>
        <taxon>Metazoa</taxon>
        <taxon>Spiralia</taxon>
        <taxon>Lophotrochozoa</taxon>
        <taxon>Mollusca</taxon>
        <taxon>Gastropoda</taxon>
        <taxon>Patellogastropoda</taxon>
        <taxon>Lottioidea</taxon>
        <taxon>Lottiidae</taxon>
        <taxon>Lottia</taxon>
    </lineage>
</organism>
<evidence type="ECO:0000313" key="5">
    <source>
        <dbReference type="Proteomes" id="UP000030746"/>
    </source>
</evidence>
<dbReference type="OMA" id="VSHMELD"/>
<sequence>MSTTKHLKHLKNLKIDEVDENLEEFKETVDDFYPAFVGTTIVSVIILGIFLTRLYIRWSVHCNSKVNMRGKTVIITGGNTGLGKSTATDLAKRGARVVLGCRDKVKGEAVARSIRKKVNNQNVTCLKLDLANQRSIRDFVTEFNEKERELSVLINNAAYMGPKSSTSEGIERCFGVNYLGHFYLTWLLQDKLRKSAPSRIINVTSDCYAQGKLDFDDLAMTKSYTMYGAYCRSKLAMLIFTQECHRHFFSGIIFSYAVHPGACSTDLLRNWPGLTGNILRAAARVLFKTPEQGAQTIVHCAIDDKIRGHSGKLFANCRQIKVQDFVRDKELGKKLWNVSLHLCGLDHEIIEDPEPDVAAASASEVPDGATAAAREAEKPSEVKPSKLSAPAPQAQPAAQAGE</sequence>
<evidence type="ECO:0000256" key="2">
    <source>
        <dbReference type="SAM" id="MobiDB-lite"/>
    </source>
</evidence>
<dbReference type="RefSeq" id="XP_009051576.1">
    <property type="nucleotide sequence ID" value="XM_009053328.1"/>
</dbReference>
<dbReference type="PANTHER" id="PTHR43157">
    <property type="entry name" value="PHOSPHATIDYLINOSITOL-GLYCAN BIOSYNTHESIS CLASS F PROTEIN-RELATED"/>
    <property type="match status" value="1"/>
</dbReference>
<protein>
    <submittedName>
        <fullName evidence="4">Uncharacterized protein</fullName>
    </submittedName>
</protein>
<evidence type="ECO:0000256" key="1">
    <source>
        <dbReference type="ARBA" id="ARBA00023002"/>
    </source>
</evidence>
<dbReference type="CDD" id="cd05327">
    <property type="entry name" value="retinol-DH_like_SDR_c_like"/>
    <property type="match status" value="1"/>
</dbReference>
<dbReference type="OrthoDB" id="191139at2759"/>
<dbReference type="PRINTS" id="PR00081">
    <property type="entry name" value="GDHRDH"/>
</dbReference>
<dbReference type="CTD" id="20246092"/>
<dbReference type="PANTHER" id="PTHR43157:SF64">
    <property type="entry name" value="RETINOL DEHYDROGENASE 14"/>
    <property type="match status" value="1"/>
</dbReference>
<keyword evidence="1" id="KW-0560">Oxidoreductase</keyword>
<dbReference type="Gene3D" id="3.40.50.720">
    <property type="entry name" value="NAD(P)-binding Rossmann-like Domain"/>
    <property type="match status" value="1"/>
</dbReference>
<dbReference type="EMBL" id="KB201304">
    <property type="protein sequence ID" value="ESO97724.1"/>
    <property type="molecule type" value="Genomic_DNA"/>
</dbReference>
<dbReference type="STRING" id="225164.V4C7P4"/>
<keyword evidence="3" id="KW-0812">Transmembrane</keyword>
<feature type="compositionally biased region" description="Low complexity" evidence="2">
    <location>
        <begin position="389"/>
        <end position="402"/>
    </location>
</feature>
<keyword evidence="3" id="KW-0472">Membrane</keyword>
<dbReference type="Pfam" id="PF00106">
    <property type="entry name" value="adh_short"/>
    <property type="match status" value="1"/>
</dbReference>
<proteinExistence type="predicted"/>
<dbReference type="Proteomes" id="UP000030746">
    <property type="component" value="Unassembled WGS sequence"/>
</dbReference>
<dbReference type="HOGENOM" id="CLU_010194_44_5_1"/>
<dbReference type="InterPro" id="IPR036291">
    <property type="entry name" value="NAD(P)-bd_dom_sf"/>
</dbReference>
<dbReference type="GO" id="GO:0016491">
    <property type="term" value="F:oxidoreductase activity"/>
    <property type="evidence" value="ECO:0007669"/>
    <property type="project" value="UniProtKB-KW"/>
</dbReference>